<dbReference type="AlphaFoldDB" id="A0A0M2V5U8"/>
<gene>
    <name evidence="2" type="ORF">WG68_12880</name>
</gene>
<dbReference type="GO" id="GO:0005886">
    <property type="term" value="C:plasma membrane"/>
    <property type="evidence" value="ECO:0007669"/>
    <property type="project" value="TreeGrafter"/>
</dbReference>
<comment type="caution">
    <text evidence="2">The sequence shown here is derived from an EMBL/GenBank/DDBJ whole genome shotgun (WGS) entry which is preliminary data.</text>
</comment>
<evidence type="ECO:0000313" key="3">
    <source>
        <dbReference type="Proteomes" id="UP000034228"/>
    </source>
</evidence>
<dbReference type="EMBL" id="LAHO01000012">
    <property type="protein sequence ID" value="KKO45025.1"/>
    <property type="molecule type" value="Genomic_DNA"/>
</dbReference>
<keyword evidence="1" id="KW-0472">Membrane</keyword>
<keyword evidence="1" id="KW-1133">Transmembrane helix</keyword>
<dbReference type="PANTHER" id="PTHR38684:SF1">
    <property type="entry name" value="PROTEIN AMPE"/>
    <property type="match status" value="1"/>
</dbReference>
<dbReference type="STRING" id="336831.WG68_12880"/>
<feature type="transmembrane region" description="Helical" evidence="1">
    <location>
        <begin position="281"/>
        <end position="297"/>
    </location>
</feature>
<evidence type="ECO:0000313" key="2">
    <source>
        <dbReference type="EMBL" id="KKO45025.1"/>
    </source>
</evidence>
<dbReference type="GO" id="GO:0046677">
    <property type="term" value="P:response to antibiotic"/>
    <property type="evidence" value="ECO:0007669"/>
    <property type="project" value="TreeGrafter"/>
</dbReference>
<keyword evidence="1" id="KW-0812">Transmembrane</keyword>
<name>A0A0M2V5U8_9GAMM</name>
<dbReference type="OrthoDB" id="9811967at2"/>
<accession>A0A0M2V5U8</accession>
<sequence>MTLISMLLALIIERLAVRSHAWQAQGYVRAYLRFSLKTPLATLARHQFGQYLWLLLPGAVVALVLCLVDNRLLTLIVNTLVLLVGIGCWHYRQLYKQYLNAQERGDAEAAHLAMQQIRTDSGSSADQNSYGQSLVWLNFRYYAATAFWFLLLGAFGVITYALLRQLQEPVTLAPGESAAAEAEATAEEYTALQPEGDGQDAVQCLNHWAQWLPARLFGLGFALVGYFSRASNALLAYFLDFTVSNEQVLTEVASAAEPMEPELLNTVDETSAMVQLAKRNMLFFLALAAVLTLSGWLR</sequence>
<dbReference type="PANTHER" id="PTHR38684">
    <property type="entry name" value="PROTEIN AMPE"/>
    <property type="match status" value="1"/>
</dbReference>
<organism evidence="2 3">
    <name type="scientific">Arsukibacterium ikkense</name>
    <dbReference type="NCBI Taxonomy" id="336831"/>
    <lineage>
        <taxon>Bacteria</taxon>
        <taxon>Pseudomonadati</taxon>
        <taxon>Pseudomonadota</taxon>
        <taxon>Gammaproteobacteria</taxon>
        <taxon>Chromatiales</taxon>
        <taxon>Chromatiaceae</taxon>
        <taxon>Arsukibacterium</taxon>
    </lineage>
</organism>
<dbReference type="PATRIC" id="fig|336831.14.peg.1806"/>
<feature type="transmembrane region" description="Helical" evidence="1">
    <location>
        <begin position="141"/>
        <end position="163"/>
    </location>
</feature>
<dbReference type="InterPro" id="IPR052966">
    <property type="entry name" value="Beta-lactamase_Reg"/>
</dbReference>
<evidence type="ECO:0000256" key="1">
    <source>
        <dbReference type="SAM" id="Phobius"/>
    </source>
</evidence>
<reference evidence="2 3" key="1">
    <citation type="submission" date="2015-03" db="EMBL/GenBank/DDBJ databases">
        <title>Draft genome sequences of two protease-producing strains of Arsukibacterium isolated from two cold and alkaline environments.</title>
        <authorList>
            <person name="Lylloff J.E."/>
            <person name="Skov L.B."/>
            <person name="Jepsen M."/>
            <person name="Hallin P.F."/>
            <person name="Sorensen S.J."/>
            <person name="Stougaard P."/>
            <person name="Glaring M.A."/>
        </authorList>
    </citation>
    <scope>NUCLEOTIDE SEQUENCE [LARGE SCALE GENOMIC DNA]</scope>
    <source>
        <strain evidence="2 3">GCM72</strain>
    </source>
</reference>
<proteinExistence type="predicted"/>
<feature type="transmembrane region" description="Helical" evidence="1">
    <location>
        <begin position="75"/>
        <end position="92"/>
    </location>
</feature>
<dbReference type="RefSeq" id="WP_046558106.1">
    <property type="nucleotide sequence ID" value="NZ_LAHO01000012.1"/>
</dbReference>
<feature type="transmembrane region" description="Helical" evidence="1">
    <location>
        <begin position="50"/>
        <end position="68"/>
    </location>
</feature>
<dbReference type="InterPro" id="IPR031347">
    <property type="entry name" value="AmpE"/>
</dbReference>
<dbReference type="Pfam" id="PF17113">
    <property type="entry name" value="AmpE"/>
    <property type="match status" value="1"/>
</dbReference>
<dbReference type="Proteomes" id="UP000034228">
    <property type="component" value="Unassembled WGS sequence"/>
</dbReference>
<keyword evidence="3" id="KW-1185">Reference proteome</keyword>
<feature type="transmembrane region" description="Helical" evidence="1">
    <location>
        <begin position="216"/>
        <end position="239"/>
    </location>
</feature>
<protein>
    <submittedName>
        <fullName evidence="2">Regulatory protein AmpE</fullName>
    </submittedName>
</protein>